<feature type="domain" description="DUF641" evidence="2">
    <location>
        <begin position="52"/>
        <end position="176"/>
    </location>
</feature>
<organism evidence="4 5">
    <name type="scientific">Genlisea aurea</name>
    <dbReference type="NCBI Taxonomy" id="192259"/>
    <lineage>
        <taxon>Eukaryota</taxon>
        <taxon>Viridiplantae</taxon>
        <taxon>Streptophyta</taxon>
        <taxon>Embryophyta</taxon>
        <taxon>Tracheophyta</taxon>
        <taxon>Spermatophyta</taxon>
        <taxon>Magnoliopsida</taxon>
        <taxon>eudicotyledons</taxon>
        <taxon>Gunneridae</taxon>
        <taxon>Pentapetalae</taxon>
        <taxon>asterids</taxon>
        <taxon>lamiids</taxon>
        <taxon>Lamiales</taxon>
        <taxon>Lentibulariaceae</taxon>
        <taxon>Genlisea</taxon>
    </lineage>
</organism>
<comment type="caution">
    <text evidence="4">The sequence shown here is derived from an EMBL/GenBank/DDBJ whole genome shotgun (WGS) entry which is preliminary data.</text>
</comment>
<dbReference type="InterPro" id="IPR006943">
    <property type="entry name" value="DUF641_pln"/>
</dbReference>
<accession>S8CF60</accession>
<sequence length="415" mass="47121">RSRNRFRKTLGKVINLKSNQGFCLLIPPEKLRCCESRRFESDDKSEEEERSRAAIAAFAAKVFASISAVKAAYAELQLAQFPHDADAVRSADQAVVDELKLLSELKQSFLKKRIDSSPAHVTAMLAEIQEQQSLLRTYEITMRKMRSEIDGRNGRISDLRDRTQQIAETNRELEERLEASGRTGSIFPPDGVHCKDFIFFLQYCLESVRSFVKLLIREMESAGWDIQSAANAIQPDTVFWKSDHLPFAFESFVGGEIFSGLREEETRRGGSLLEEFKDLSSIPAIQFLKQNPNSSFGKFLRSRYLDLIHPDMEFSFSGNVNQRETVDAGGAPETEFFEAFSEMGRRAWLLNCLVFFSDGEIGAFRVKRSARFSDVYMRSVTEEVFAAVHEGRRVAFTVVPGFRFGATVVQSQVYL</sequence>
<name>S8CF60_9LAMI</name>
<protein>
    <submittedName>
        <fullName evidence="4">Uncharacterized protein</fullName>
    </submittedName>
</protein>
<dbReference type="InterPro" id="IPR056813">
    <property type="entry name" value="GIL1_IRKI_C"/>
</dbReference>
<proteinExistence type="predicted"/>
<dbReference type="AlphaFoldDB" id="S8CF60"/>
<dbReference type="OrthoDB" id="1915848at2759"/>
<evidence type="ECO:0000259" key="3">
    <source>
        <dbReference type="Pfam" id="PF24994"/>
    </source>
</evidence>
<evidence type="ECO:0000256" key="1">
    <source>
        <dbReference type="SAM" id="Coils"/>
    </source>
</evidence>
<dbReference type="Pfam" id="PF24994">
    <property type="entry name" value="GIL1_IRKI_C"/>
    <property type="match status" value="1"/>
</dbReference>
<keyword evidence="1" id="KW-0175">Coiled coil</keyword>
<feature type="coiled-coil region" evidence="1">
    <location>
        <begin position="128"/>
        <end position="176"/>
    </location>
</feature>
<dbReference type="InterPro" id="IPR040225">
    <property type="entry name" value="GIL1-like"/>
</dbReference>
<keyword evidence="5" id="KW-1185">Reference proteome</keyword>
<reference evidence="4 5" key="1">
    <citation type="journal article" date="2013" name="BMC Genomics">
        <title>The miniature genome of a carnivorous plant Genlisea aurea contains a low number of genes and short non-coding sequences.</title>
        <authorList>
            <person name="Leushkin E.V."/>
            <person name="Sutormin R.A."/>
            <person name="Nabieva E.R."/>
            <person name="Penin A.A."/>
            <person name="Kondrashov A.S."/>
            <person name="Logacheva M.D."/>
        </authorList>
    </citation>
    <scope>NUCLEOTIDE SEQUENCE [LARGE SCALE GENOMIC DNA]</scope>
</reference>
<feature type="non-terminal residue" evidence="4">
    <location>
        <position position="1"/>
    </location>
</feature>
<dbReference type="EMBL" id="AUSU01005652">
    <property type="protein sequence ID" value="EPS63171.1"/>
    <property type="molecule type" value="Genomic_DNA"/>
</dbReference>
<dbReference type="GO" id="GO:0009639">
    <property type="term" value="P:response to red or far red light"/>
    <property type="evidence" value="ECO:0007669"/>
    <property type="project" value="InterPro"/>
</dbReference>
<dbReference type="PANTHER" id="PTHR31161">
    <property type="entry name" value="PROTEIN GRAVITROPIC IN THE LIGHT 1"/>
    <property type="match status" value="1"/>
</dbReference>
<feature type="domain" description="GIL1/IRKI C-terminal" evidence="3">
    <location>
        <begin position="364"/>
        <end position="414"/>
    </location>
</feature>
<evidence type="ECO:0000259" key="2">
    <source>
        <dbReference type="Pfam" id="PF04859"/>
    </source>
</evidence>
<gene>
    <name evidence="4" type="ORF">M569_11616</name>
</gene>
<evidence type="ECO:0000313" key="4">
    <source>
        <dbReference type="EMBL" id="EPS63171.1"/>
    </source>
</evidence>
<feature type="non-terminal residue" evidence="4">
    <location>
        <position position="415"/>
    </location>
</feature>
<dbReference type="Pfam" id="PF04859">
    <property type="entry name" value="DUF641"/>
    <property type="match status" value="1"/>
</dbReference>
<dbReference type="Proteomes" id="UP000015453">
    <property type="component" value="Unassembled WGS sequence"/>
</dbReference>
<dbReference type="GO" id="GO:0009959">
    <property type="term" value="P:negative gravitropism"/>
    <property type="evidence" value="ECO:0007669"/>
    <property type="project" value="InterPro"/>
</dbReference>
<evidence type="ECO:0000313" key="5">
    <source>
        <dbReference type="Proteomes" id="UP000015453"/>
    </source>
</evidence>